<proteinExistence type="predicted"/>
<reference evidence="1" key="1">
    <citation type="submission" date="2018-01" db="EMBL/GenBank/DDBJ databases">
        <authorList>
            <person name="Regsiter A."/>
            <person name="William W."/>
        </authorList>
    </citation>
    <scope>NUCLEOTIDE SEQUENCE</scope>
    <source>
        <strain evidence="1">TRIP AH-1</strain>
    </source>
</reference>
<gene>
    <name evidence="1" type="ORF">PITCH_A1710008</name>
</gene>
<dbReference type="AlphaFoldDB" id="A0A445MUT5"/>
<dbReference type="EMBL" id="OJIN01000081">
    <property type="protein sequence ID" value="SPD73159.1"/>
    <property type="molecule type" value="Genomic_DNA"/>
</dbReference>
<name>A0A445MUT5_9BACT</name>
<protein>
    <submittedName>
        <fullName evidence="1">Uncharacterized protein</fullName>
    </submittedName>
</protein>
<sequence length="50" mass="6150">MACKQKCLLFLYSTFQIIYHFHNRFLQFLNVSFTDIIYNLSININLFKWV</sequence>
<evidence type="ECO:0000313" key="1">
    <source>
        <dbReference type="EMBL" id="SPD73159.1"/>
    </source>
</evidence>
<accession>A0A445MUT5</accession>
<organism evidence="1">
    <name type="scientific">uncultured Desulfobacterium sp</name>
    <dbReference type="NCBI Taxonomy" id="201089"/>
    <lineage>
        <taxon>Bacteria</taxon>
        <taxon>Pseudomonadati</taxon>
        <taxon>Thermodesulfobacteriota</taxon>
        <taxon>Desulfobacteria</taxon>
        <taxon>Desulfobacterales</taxon>
        <taxon>Desulfobacteriaceae</taxon>
        <taxon>Desulfobacterium</taxon>
        <taxon>environmental samples</taxon>
    </lineage>
</organism>